<name>A0A0E9NIT2_SAICN</name>
<keyword evidence="1" id="KW-0472">Membrane</keyword>
<dbReference type="GO" id="GO:0005789">
    <property type="term" value="C:endoplasmic reticulum membrane"/>
    <property type="evidence" value="ECO:0007669"/>
    <property type="project" value="TreeGrafter"/>
</dbReference>
<dbReference type="AlphaFoldDB" id="A0A0E9NIT2"/>
<evidence type="ECO:0000256" key="1">
    <source>
        <dbReference type="SAM" id="Phobius"/>
    </source>
</evidence>
<feature type="transmembrane region" description="Helical" evidence="1">
    <location>
        <begin position="9"/>
        <end position="30"/>
    </location>
</feature>
<feature type="transmembrane region" description="Helical" evidence="1">
    <location>
        <begin position="133"/>
        <end position="153"/>
    </location>
</feature>
<dbReference type="GO" id="GO:0006888">
    <property type="term" value="P:endoplasmic reticulum to Golgi vesicle-mediated transport"/>
    <property type="evidence" value="ECO:0007669"/>
    <property type="project" value="TreeGrafter"/>
</dbReference>
<reference evidence="2 3" key="1">
    <citation type="journal article" date="2011" name="J. Gen. Appl. Microbiol.">
        <title>Draft genome sequencing of the enigmatic yeast Saitoella complicata.</title>
        <authorList>
            <person name="Nishida H."/>
            <person name="Hamamoto M."/>
            <person name="Sugiyama J."/>
        </authorList>
    </citation>
    <scope>NUCLEOTIDE SEQUENCE [LARGE SCALE GENOMIC DNA]</scope>
    <source>
        <strain evidence="2 3">NRRL Y-17804</strain>
    </source>
</reference>
<reference evidence="2 3" key="2">
    <citation type="journal article" date="2014" name="J. Gen. Appl. Microbiol.">
        <title>The early diverging ascomycetous budding yeast Saitoella complicata has three histone deacetylases belonging to the Clr6, Hos2, and Rpd3 lineages.</title>
        <authorList>
            <person name="Nishida H."/>
            <person name="Matsumoto T."/>
            <person name="Kondo S."/>
            <person name="Hamamoto M."/>
            <person name="Yoshikawa H."/>
        </authorList>
    </citation>
    <scope>NUCLEOTIDE SEQUENCE [LARGE SCALE GENOMIC DNA]</scope>
    <source>
        <strain evidence="2 3">NRRL Y-17804</strain>
    </source>
</reference>
<dbReference type="PANTHER" id="PTHR28228:SF1">
    <property type="entry name" value="SECRETORY COMPONENT PROTEIN SHR3"/>
    <property type="match status" value="1"/>
</dbReference>
<keyword evidence="1" id="KW-0812">Transmembrane</keyword>
<dbReference type="SMART" id="SM00786">
    <property type="entry name" value="SHR3_chaperone"/>
    <property type="match status" value="1"/>
</dbReference>
<dbReference type="InterPro" id="IPR013248">
    <property type="entry name" value="Psh3/Shr3"/>
</dbReference>
<reference evidence="2 3" key="3">
    <citation type="journal article" date="2015" name="Genome Announc.">
        <title>Draft Genome Sequence of the Archiascomycetous Yeast Saitoella complicata.</title>
        <authorList>
            <person name="Yamauchi K."/>
            <person name="Kondo S."/>
            <person name="Hamamoto M."/>
            <person name="Takahashi Y."/>
            <person name="Ogura Y."/>
            <person name="Hayashi T."/>
            <person name="Nishida H."/>
        </authorList>
    </citation>
    <scope>NUCLEOTIDE SEQUENCE [LARGE SCALE GENOMIC DNA]</scope>
    <source>
        <strain evidence="2 3">NRRL Y-17804</strain>
    </source>
</reference>
<dbReference type="GO" id="GO:0051082">
    <property type="term" value="F:unfolded protein binding"/>
    <property type="evidence" value="ECO:0007669"/>
    <property type="project" value="TreeGrafter"/>
</dbReference>
<keyword evidence="1" id="KW-1133">Transmembrane helix</keyword>
<protein>
    <submittedName>
        <fullName evidence="2">Uncharacterized protein</fullName>
    </submittedName>
</protein>
<comment type="caution">
    <text evidence="2">The sequence shown here is derived from an EMBL/GenBank/DDBJ whole genome shotgun (WGS) entry which is preliminary data.</text>
</comment>
<accession>A0A0E9NIT2</accession>
<feature type="transmembrane region" description="Helical" evidence="1">
    <location>
        <begin position="63"/>
        <end position="84"/>
    </location>
</feature>
<evidence type="ECO:0000313" key="2">
    <source>
        <dbReference type="EMBL" id="GAO49754.1"/>
    </source>
</evidence>
<dbReference type="PANTHER" id="PTHR28228">
    <property type="entry name" value="SECRETORY COMPONENT PROTEIN SHR3"/>
    <property type="match status" value="1"/>
</dbReference>
<sequence>MSILAQAKLVGSVLIIAATSFCLGILFSNWSADHSVLWVSELTEQAVEAAETHYLLLAHCPRVMQVVLHSIIVWGFIGHVLKLYRATTSNYLFDGASLILYLVAFLIYGHGTITGIIGVRDRVYGDLSKEDHLRVVAAGHCILAVVLSGVLVLQVGQWWAEKAEEEEVREIEEKERLASQKLNEGKVEEVLKEGKKEAAGLKESVHVRHLGGKHFEQTCHEWCAWKVLVWLRATVTGRTIKIQRAIVGRFWAMNDMIRELMWKSWKNESYTSPSSTFSAAYVRVPYLQWEAPGKMTTLRTHTSPKLRSDPQPHCWDWRMTSSPHRNIFTPPYDVTRPAIAAGGASHGLIWPW</sequence>
<proteinExistence type="predicted"/>
<dbReference type="Pfam" id="PF08229">
    <property type="entry name" value="SHR3_chaperone"/>
    <property type="match status" value="1"/>
</dbReference>
<organism evidence="2 3">
    <name type="scientific">Saitoella complicata (strain BCRC 22490 / CBS 7301 / JCM 7358 / NBRC 10748 / NRRL Y-17804)</name>
    <dbReference type="NCBI Taxonomy" id="698492"/>
    <lineage>
        <taxon>Eukaryota</taxon>
        <taxon>Fungi</taxon>
        <taxon>Dikarya</taxon>
        <taxon>Ascomycota</taxon>
        <taxon>Taphrinomycotina</taxon>
        <taxon>Taphrinomycotina incertae sedis</taxon>
        <taxon>Saitoella</taxon>
    </lineage>
</organism>
<gene>
    <name evidence="2" type="ORF">G7K_3896-t1</name>
</gene>
<dbReference type="STRING" id="698492.A0A0E9NIT2"/>
<keyword evidence="3" id="KW-1185">Reference proteome</keyword>
<dbReference type="Proteomes" id="UP000033140">
    <property type="component" value="Unassembled WGS sequence"/>
</dbReference>
<dbReference type="EMBL" id="BACD03000025">
    <property type="protein sequence ID" value="GAO49754.1"/>
    <property type="molecule type" value="Genomic_DNA"/>
</dbReference>
<evidence type="ECO:0000313" key="3">
    <source>
        <dbReference type="Proteomes" id="UP000033140"/>
    </source>
</evidence>
<feature type="transmembrane region" description="Helical" evidence="1">
    <location>
        <begin position="91"/>
        <end position="113"/>
    </location>
</feature>